<reference evidence="1" key="1">
    <citation type="submission" date="2022-02" db="EMBL/GenBank/DDBJ databases">
        <title>Plant Genome Project.</title>
        <authorList>
            <person name="Zhang R.-G."/>
        </authorList>
    </citation>
    <scope>NUCLEOTIDE SEQUENCE</scope>
    <source>
        <strain evidence="1">AT1</strain>
    </source>
</reference>
<keyword evidence="2" id="KW-1185">Reference proteome</keyword>
<dbReference type="Proteomes" id="UP001062846">
    <property type="component" value="Chromosome 3"/>
</dbReference>
<sequence>MVDINSMEAISCLGSVRDGAGSSVLVMQECSVRDDSLQHSDEANGSGETQEMLGDTAAVCGTSLPVAGEILKERACPGVELESGEQDVKNKMEKLNEITDEQSVMKVDSVEDPPGNDFQLGDTDVLNVIPNAVQDVCSVKEIQDKSMTFYKEGKASYDAYGSYTSIEKLESDNLEILPNMKETISSSSQLGGVTDDVSLAAVGKDGPQPMLQPPLERASTNNFGKKLLVLDVNGLLVDMVSLSHVSEGYHPDKTISGKAVFKRPFCDDFLQFCFERFHVGVWSSRIKKNLDSVLEFLMGKLKLNLLFCWDQSHCTDTGYNTLQNKDKPLVLKELRKLWEKQEPDLPWNRGDYNTSNTLLLDDSPYKALCNPAYTAIFPYPYQYKDVDDNALGPGGDLRVYLERLASANNVQKYVEMNPFGQRPITETNLSWKFYRKVMNASSLQAEEDANNSSADQQRLTPNDLKVMNASTSQSEEDANNSPADEQRLPPNDPKVMDTSTLRAEEDAYNSSADQQRLTPNNQGMGFDARLPLHALHGQSVGFDSRDAVVAMPKTLPVAMPLPPDASNAMPLPPDASNAMPLPPDASNAMPLPPYASNTIYVEGLPPDSTRREVAHIFRHFPGYKHVRLVRKESRRRGGYYPYILGFVEFVDPACAATALTALDGYKVDEDDPYSAYLRLEFSRSASESRWKRLSWCESESSLQINSSWWLAKLTCTPKDGYDKSSAFGLQKTF</sequence>
<evidence type="ECO:0000313" key="2">
    <source>
        <dbReference type="Proteomes" id="UP001062846"/>
    </source>
</evidence>
<accession>A0ACC0PA82</accession>
<gene>
    <name evidence="1" type="ORF">RHMOL_Rhmol03G0045000</name>
</gene>
<protein>
    <submittedName>
        <fullName evidence="1">Uncharacterized protein</fullName>
    </submittedName>
</protein>
<dbReference type="EMBL" id="CM046390">
    <property type="protein sequence ID" value="KAI8562567.1"/>
    <property type="molecule type" value="Genomic_DNA"/>
</dbReference>
<evidence type="ECO:0000313" key="1">
    <source>
        <dbReference type="EMBL" id="KAI8562567.1"/>
    </source>
</evidence>
<proteinExistence type="predicted"/>
<organism evidence="1 2">
    <name type="scientific">Rhododendron molle</name>
    <name type="common">Chinese azalea</name>
    <name type="synonym">Azalea mollis</name>
    <dbReference type="NCBI Taxonomy" id="49168"/>
    <lineage>
        <taxon>Eukaryota</taxon>
        <taxon>Viridiplantae</taxon>
        <taxon>Streptophyta</taxon>
        <taxon>Embryophyta</taxon>
        <taxon>Tracheophyta</taxon>
        <taxon>Spermatophyta</taxon>
        <taxon>Magnoliopsida</taxon>
        <taxon>eudicotyledons</taxon>
        <taxon>Gunneridae</taxon>
        <taxon>Pentapetalae</taxon>
        <taxon>asterids</taxon>
        <taxon>Ericales</taxon>
        <taxon>Ericaceae</taxon>
        <taxon>Ericoideae</taxon>
        <taxon>Rhodoreae</taxon>
        <taxon>Rhododendron</taxon>
    </lineage>
</organism>
<comment type="caution">
    <text evidence="1">The sequence shown here is derived from an EMBL/GenBank/DDBJ whole genome shotgun (WGS) entry which is preliminary data.</text>
</comment>
<name>A0ACC0PA82_RHOML</name>